<evidence type="ECO:0000313" key="2">
    <source>
        <dbReference type="EMBL" id="KAF2272810.1"/>
    </source>
</evidence>
<gene>
    <name evidence="2" type="ORF">EI97DRAFT_436586</name>
</gene>
<evidence type="ECO:0000256" key="1">
    <source>
        <dbReference type="SAM" id="MobiDB-lite"/>
    </source>
</evidence>
<keyword evidence="3" id="KW-1185">Reference proteome</keyword>
<dbReference type="EMBL" id="ML986516">
    <property type="protein sequence ID" value="KAF2272810.1"/>
    <property type="molecule type" value="Genomic_DNA"/>
</dbReference>
<dbReference type="OrthoDB" id="3799016at2759"/>
<name>A0A6A6J8C9_WESOR</name>
<dbReference type="GeneID" id="54552319"/>
<organism evidence="2 3">
    <name type="scientific">Westerdykella ornata</name>
    <dbReference type="NCBI Taxonomy" id="318751"/>
    <lineage>
        <taxon>Eukaryota</taxon>
        <taxon>Fungi</taxon>
        <taxon>Dikarya</taxon>
        <taxon>Ascomycota</taxon>
        <taxon>Pezizomycotina</taxon>
        <taxon>Dothideomycetes</taxon>
        <taxon>Pleosporomycetidae</taxon>
        <taxon>Pleosporales</taxon>
        <taxon>Sporormiaceae</taxon>
        <taxon>Westerdykella</taxon>
    </lineage>
</organism>
<proteinExistence type="predicted"/>
<dbReference type="RefSeq" id="XP_033650349.1">
    <property type="nucleotide sequence ID" value="XM_033799144.1"/>
</dbReference>
<feature type="region of interest" description="Disordered" evidence="1">
    <location>
        <begin position="1"/>
        <end position="137"/>
    </location>
</feature>
<reference evidence="2" key="1">
    <citation type="journal article" date="2020" name="Stud. Mycol.">
        <title>101 Dothideomycetes genomes: a test case for predicting lifestyles and emergence of pathogens.</title>
        <authorList>
            <person name="Haridas S."/>
            <person name="Albert R."/>
            <person name="Binder M."/>
            <person name="Bloem J."/>
            <person name="Labutti K."/>
            <person name="Salamov A."/>
            <person name="Andreopoulos B."/>
            <person name="Baker S."/>
            <person name="Barry K."/>
            <person name="Bills G."/>
            <person name="Bluhm B."/>
            <person name="Cannon C."/>
            <person name="Castanera R."/>
            <person name="Culley D."/>
            <person name="Daum C."/>
            <person name="Ezra D."/>
            <person name="Gonzalez J."/>
            <person name="Henrissat B."/>
            <person name="Kuo A."/>
            <person name="Liang C."/>
            <person name="Lipzen A."/>
            <person name="Lutzoni F."/>
            <person name="Magnuson J."/>
            <person name="Mondo S."/>
            <person name="Nolan M."/>
            <person name="Ohm R."/>
            <person name="Pangilinan J."/>
            <person name="Park H.-J."/>
            <person name="Ramirez L."/>
            <person name="Alfaro M."/>
            <person name="Sun H."/>
            <person name="Tritt A."/>
            <person name="Yoshinaga Y."/>
            <person name="Zwiers L.-H."/>
            <person name="Turgeon B."/>
            <person name="Goodwin S."/>
            <person name="Spatafora J."/>
            <person name="Crous P."/>
            <person name="Grigoriev I."/>
        </authorList>
    </citation>
    <scope>NUCLEOTIDE SEQUENCE</scope>
    <source>
        <strain evidence="2">CBS 379.55</strain>
    </source>
</reference>
<sequence>MEERATTSKKPLHSSPLPTPRPLTPPDMEADTSCSEQPRSAAVDVRDDTLFDSTYSSGSSLDAASDQALGTRDAWPPSPSPSPDLSPTHSVQKKGRVSPSASRGFGSIQSSPDSRPYTPTKTSVQRHGPQYPFTPDSMRVPIKRSITFDAASSLPQTPWASPPSADFTRASPVQHALFSCLNNLERLISTNQPGPTQMEYIIGQFEAMTSYLSAPEAQSKQLDEHLFSELEKVEGVDKSQRLTKEEAEAYVAEVGAFIQGVRVHAAELQTRLDETKQLNEIYVDIISDLRQELRTTRDTVAQLQQKLDRQGEPRTVRHHKVFVKVDQPKRSGFWSSFVEALDEFGAMLNDW</sequence>
<feature type="compositionally biased region" description="Polar residues" evidence="1">
    <location>
        <begin position="51"/>
        <end position="62"/>
    </location>
</feature>
<dbReference type="Proteomes" id="UP000800097">
    <property type="component" value="Unassembled WGS sequence"/>
</dbReference>
<evidence type="ECO:0000313" key="3">
    <source>
        <dbReference type="Proteomes" id="UP000800097"/>
    </source>
</evidence>
<dbReference type="AlphaFoldDB" id="A0A6A6J8C9"/>
<protein>
    <submittedName>
        <fullName evidence="2">Uncharacterized protein</fullName>
    </submittedName>
</protein>
<accession>A0A6A6J8C9</accession>
<feature type="compositionally biased region" description="Polar residues" evidence="1">
    <location>
        <begin position="107"/>
        <end position="125"/>
    </location>
</feature>